<proteinExistence type="predicted"/>
<dbReference type="PANTHER" id="PTHR33841:SF1">
    <property type="entry name" value="DNA METHYLTRANSFERASE A"/>
    <property type="match status" value="1"/>
</dbReference>
<evidence type="ECO:0000259" key="6">
    <source>
        <dbReference type="Pfam" id="PF07669"/>
    </source>
</evidence>
<sequence length="1305" mass="149981">MTAIPLSQLYFENHLYDRNFFEQELPHLLAPVADIESLFHTVKSLVDVDLLTLSEPQLENSVIKPILDLLGWSPLPQEHKVIQGKTLIPDWTLFAKNNEKDAYLALPSTERPASLQGVVTFTETKTSDQPLDTKKANRDNPYFQMLEYLNFTRIPFGFLTNGREWWLVDNQKISSQKQYIRVYLDRIIKNSNLDAFRRFYHLFARESFVTDEPSVKTKFEQLTATDLDRRTASEEDLKKVIYGIDGRESLFEQAGKSIFASTKHNATPENLKNVFENTLYFVFRILFISYFEDRHWDLLETHSNYPGLSLRHLFDSLDNEAPNGFSGWNDLQRLFSTLDKGNPNLSIPLLNGGLFDEGQASLLNKPKVMDNHTLRSILEKLYLMSSEELSGRRDFQSLSVTHLGTIYEGLLEYEFRVAEEDLFYLDYKKRGSRGVDRLDGYFDLYDAEHIRHDSSCTNIADTKFPKDALYLVGSRNSRKTSASYYTPQSLSFPLVKRAIDHQLANIPEDKSILDLRILDNACGSGHLLVESLIYLTRRALDRIADDDKLQKVLAEEKSRIDAVMVEIGLANAEVDEFAVLKRILLKRTLYGVDIQPFAIELAQLGLWIETFVFGTPLSLIEHHVKAGNSLIGTTIKTFKEAMNRSGQQMHLMDITMKDHFAHLQSIYNSLNALQDTTAEDVQESKALFRDEIRPALAEMNLLLDILNYKSMLLAEGKREEADKINIGDVGPQIIKKENEELKEQILSYRSKYGFFNWEIEFTEVFTTNEPGFHIIVGNPPWDKTKFEDPMFFEQYRSNYRSLSNSKKSELKTDLLAKPYIKQKYENQQKYTMSVNEYLKAVYPFNSGSGDGNLYRFFVEKNINLLTRGGTLNYVLPTSLLTDDGSGNLRKHIFKHLKVNAFDGFENRENIFPDVHSSYKFGLLQIERRTDPEQKARTRFMLTNPDVLSTETGIVEYGLDDIKAISPDHFAYMEVGGGRADIELLTRFYRKFPSLSPEWLDFRAELHATKDKRIFIEQHRNGLLPLYKGASIWQFDSLYGEQEAGLPEYWLDGEKFDDHLRATEIKRLIADVYPALSAPEDLSHTKAVLESLNLIDKAELGQFVVPDRNFYRLGFRGIARDTDERTLIAALVPKDIGAQNSLPLSMPKRYYLNVNTKKISIKAIPITRLLFAQAIFNSISTDWILRFSVGINVTKSFLMRQPIPQPADDELHTNPIYAELVKNSALLSLHYNKNGFIDVQYSLEIGDSEIPSTAKHVEMLKIRNDILVADIYGISKPEMGYMLSSFKVLWMKKPQYCKTLLSEMPI</sequence>
<reference evidence="7 8" key="1">
    <citation type="journal article" date="2020" name="ISME J.">
        <title>Parallel Reductive Genome Evolution in Desulfovibrio Ectosymbionts Independently Acquired by Trichonympha Protists in the Termite Gut.</title>
        <authorList>
            <person name="Takeuchi M."/>
            <person name="Kuwahara H."/>
            <person name="Murakami T."/>
            <person name="Takahashi K."/>
            <person name="Kajitani R."/>
            <person name="Toyoda A."/>
            <person name="Itoh T."/>
            <person name="Ohkuma M."/>
            <person name="Hongoh Y."/>
        </authorList>
    </citation>
    <scope>NUCLEOTIDE SEQUENCE [LARGE SCALE GENOMIC DNA]</scope>
    <source>
        <strain evidence="7">ZnDsv-02</strain>
    </source>
</reference>
<organism evidence="7 8">
    <name type="scientific">Candidatus Desulfovibrio kirbyi</name>
    <dbReference type="NCBI Taxonomy" id="2696086"/>
    <lineage>
        <taxon>Bacteria</taxon>
        <taxon>Pseudomonadati</taxon>
        <taxon>Thermodesulfobacteriota</taxon>
        <taxon>Desulfovibrionia</taxon>
        <taxon>Desulfovibrionales</taxon>
        <taxon>Desulfovibrionaceae</taxon>
        <taxon>Desulfovibrio</taxon>
    </lineage>
</organism>
<evidence type="ECO:0000256" key="5">
    <source>
        <dbReference type="ARBA" id="ARBA00047942"/>
    </source>
</evidence>
<name>A0A6L2R661_9BACT</name>
<dbReference type="InterPro" id="IPR029063">
    <property type="entry name" value="SAM-dependent_MTases_sf"/>
</dbReference>
<dbReference type="Proteomes" id="UP000505077">
    <property type="component" value="Unassembled WGS sequence"/>
</dbReference>
<evidence type="ECO:0000256" key="4">
    <source>
        <dbReference type="ARBA" id="ARBA00022691"/>
    </source>
</evidence>
<keyword evidence="2" id="KW-0489">Methyltransferase</keyword>
<dbReference type="Gene3D" id="3.40.50.150">
    <property type="entry name" value="Vaccinia Virus protein VP39"/>
    <property type="match status" value="1"/>
</dbReference>
<comment type="caution">
    <text evidence="7">The sequence shown here is derived from an EMBL/GenBank/DDBJ whole genome shotgun (WGS) entry which is preliminary data.</text>
</comment>
<protein>
    <recommendedName>
        <fullName evidence="1">site-specific DNA-methyltransferase (adenine-specific)</fullName>
        <ecNumber evidence="1">2.1.1.72</ecNumber>
    </recommendedName>
</protein>
<dbReference type="GO" id="GO:0003676">
    <property type="term" value="F:nucleic acid binding"/>
    <property type="evidence" value="ECO:0007669"/>
    <property type="project" value="InterPro"/>
</dbReference>
<dbReference type="InterPro" id="IPR011639">
    <property type="entry name" value="MethylTrfase_TaqI-like_dom"/>
</dbReference>
<dbReference type="PANTHER" id="PTHR33841">
    <property type="entry name" value="DNA METHYLTRANSFERASE YEEA-RELATED"/>
    <property type="match status" value="1"/>
</dbReference>
<feature type="domain" description="Type II methyltransferase M.TaqI-like" evidence="6">
    <location>
        <begin position="589"/>
        <end position="804"/>
    </location>
</feature>
<dbReference type="EC" id="2.1.1.72" evidence="1"/>
<evidence type="ECO:0000256" key="2">
    <source>
        <dbReference type="ARBA" id="ARBA00022603"/>
    </source>
</evidence>
<dbReference type="PROSITE" id="PS00092">
    <property type="entry name" value="N6_MTASE"/>
    <property type="match status" value="1"/>
</dbReference>
<keyword evidence="4" id="KW-0949">S-adenosyl-L-methionine</keyword>
<dbReference type="InterPro" id="IPR050953">
    <property type="entry name" value="N4_N6_ade-DNA_methylase"/>
</dbReference>
<dbReference type="GO" id="GO:0032259">
    <property type="term" value="P:methylation"/>
    <property type="evidence" value="ECO:0007669"/>
    <property type="project" value="UniProtKB-KW"/>
</dbReference>
<dbReference type="GO" id="GO:0006304">
    <property type="term" value="P:DNA modification"/>
    <property type="evidence" value="ECO:0007669"/>
    <property type="project" value="InterPro"/>
</dbReference>
<dbReference type="GO" id="GO:0009007">
    <property type="term" value="F:site-specific DNA-methyltransferase (adenine-specific) activity"/>
    <property type="evidence" value="ECO:0007669"/>
    <property type="project" value="UniProtKB-EC"/>
</dbReference>
<accession>A0A6L2R661</accession>
<evidence type="ECO:0000313" key="7">
    <source>
        <dbReference type="EMBL" id="GFH63019.1"/>
    </source>
</evidence>
<gene>
    <name evidence="7" type="ORF">ZNDK_0790</name>
</gene>
<dbReference type="SUPFAM" id="SSF53335">
    <property type="entry name" value="S-adenosyl-L-methionine-dependent methyltransferases"/>
    <property type="match status" value="1"/>
</dbReference>
<comment type="catalytic activity">
    <reaction evidence="5">
        <text>a 2'-deoxyadenosine in DNA + S-adenosyl-L-methionine = an N(6)-methyl-2'-deoxyadenosine in DNA + S-adenosyl-L-homocysteine + H(+)</text>
        <dbReference type="Rhea" id="RHEA:15197"/>
        <dbReference type="Rhea" id="RHEA-COMP:12418"/>
        <dbReference type="Rhea" id="RHEA-COMP:12419"/>
        <dbReference type="ChEBI" id="CHEBI:15378"/>
        <dbReference type="ChEBI" id="CHEBI:57856"/>
        <dbReference type="ChEBI" id="CHEBI:59789"/>
        <dbReference type="ChEBI" id="CHEBI:90615"/>
        <dbReference type="ChEBI" id="CHEBI:90616"/>
        <dbReference type="EC" id="2.1.1.72"/>
    </reaction>
</comment>
<keyword evidence="3" id="KW-0808">Transferase</keyword>
<dbReference type="PRINTS" id="PR00507">
    <property type="entry name" value="N12N6MTFRASE"/>
</dbReference>
<evidence type="ECO:0000256" key="1">
    <source>
        <dbReference type="ARBA" id="ARBA00011900"/>
    </source>
</evidence>
<dbReference type="InterPro" id="IPR002052">
    <property type="entry name" value="DNA_methylase_N6_adenine_CS"/>
</dbReference>
<feature type="domain" description="Type II methyltransferase M.TaqI-like" evidence="6">
    <location>
        <begin position="818"/>
        <end position="911"/>
    </location>
</feature>
<dbReference type="Pfam" id="PF07669">
    <property type="entry name" value="Eco57I"/>
    <property type="match status" value="2"/>
</dbReference>
<dbReference type="EMBL" id="BLLL01000008">
    <property type="protein sequence ID" value="GFH63019.1"/>
    <property type="molecule type" value="Genomic_DNA"/>
</dbReference>
<evidence type="ECO:0000256" key="3">
    <source>
        <dbReference type="ARBA" id="ARBA00022679"/>
    </source>
</evidence>
<evidence type="ECO:0000313" key="8">
    <source>
        <dbReference type="Proteomes" id="UP000505077"/>
    </source>
</evidence>